<comment type="caution">
    <text evidence="1">The sequence shown here is derived from an EMBL/GenBank/DDBJ whole genome shotgun (WGS) entry which is preliminary data.</text>
</comment>
<reference evidence="1 2" key="1">
    <citation type="submission" date="2016-03" db="EMBL/GenBank/DDBJ databases">
        <title>The draft genome sequence of Fonsecaea nubica causative agent of cutaneous subcutaneous infection in human host.</title>
        <authorList>
            <person name="Costa F."/>
            <person name="Sybren D.H."/>
            <person name="Raittz R.T."/>
            <person name="Weiss V.A."/>
            <person name="Leao A.C."/>
            <person name="Gomes R."/>
            <person name="De Souza E.M."/>
            <person name="Pedrosa F.O."/>
            <person name="Steffens M.B."/>
            <person name="Bombassaro A."/>
            <person name="Tadra-Sfeir M.Z."/>
            <person name="Moreno L.F."/>
            <person name="Najafzadeh M.J."/>
            <person name="Felipe M.S."/>
            <person name="Teixeira M."/>
            <person name="Sun J."/>
            <person name="Xi L."/>
            <person name="Castro M.A."/>
            <person name="Vicente V.A."/>
        </authorList>
    </citation>
    <scope>NUCLEOTIDE SEQUENCE [LARGE SCALE GENOMIC DNA]</scope>
    <source>
        <strain evidence="1 2">CBS 269.64</strain>
    </source>
</reference>
<organism evidence="1 2">
    <name type="scientific">Fonsecaea nubica</name>
    <dbReference type="NCBI Taxonomy" id="856822"/>
    <lineage>
        <taxon>Eukaryota</taxon>
        <taxon>Fungi</taxon>
        <taxon>Dikarya</taxon>
        <taxon>Ascomycota</taxon>
        <taxon>Pezizomycotina</taxon>
        <taxon>Eurotiomycetes</taxon>
        <taxon>Chaetothyriomycetidae</taxon>
        <taxon>Chaetothyriales</taxon>
        <taxon>Herpotrichiellaceae</taxon>
        <taxon>Fonsecaea</taxon>
    </lineage>
</organism>
<dbReference type="EMBL" id="LVCJ01000054">
    <property type="protein sequence ID" value="OAL33090.1"/>
    <property type="molecule type" value="Genomic_DNA"/>
</dbReference>
<dbReference type="OrthoDB" id="2851338at2759"/>
<sequence length="282" mass="31011">MSSSSSSSSAAPSLLRGSAVLIIWGRVHGYEDPNVERLLNDWWTYEHLPERLALPGFHRTRRYYYSSLPREEGVKDDGGDKVTTASGYSNYLVLYEVSSLAALTSPEYMHALNNPTPGTKKYMRVLSGMSRSACRVLASVSRHEFAPCKVGGGGGTLGHIVFEAPAAADSRAKLQDWLSGDGWRSLCAKHSSLLAMHLLEHDEAATRSGSSTKSYDEVDFKRGPESAVLKWMVLLEFTDPLGSPFASYGPQSDDIKQGLRKHDVDLSTVTQELFGLFVVMEE</sequence>
<dbReference type="AlphaFoldDB" id="A0A178CT98"/>
<name>A0A178CT98_9EURO</name>
<evidence type="ECO:0000313" key="1">
    <source>
        <dbReference type="EMBL" id="OAL33090.1"/>
    </source>
</evidence>
<dbReference type="RefSeq" id="XP_022498102.1">
    <property type="nucleotide sequence ID" value="XM_022645857.1"/>
</dbReference>
<protein>
    <submittedName>
        <fullName evidence="1">Uncharacterized protein</fullName>
    </submittedName>
</protein>
<keyword evidence="2" id="KW-1185">Reference proteome</keyword>
<evidence type="ECO:0000313" key="2">
    <source>
        <dbReference type="Proteomes" id="UP000185904"/>
    </source>
</evidence>
<dbReference type="Proteomes" id="UP000185904">
    <property type="component" value="Unassembled WGS sequence"/>
</dbReference>
<accession>A0A178CT98</accession>
<dbReference type="GeneID" id="34590983"/>
<proteinExistence type="predicted"/>
<gene>
    <name evidence="1" type="ORF">AYO20_07572</name>
</gene>